<reference evidence="2" key="1">
    <citation type="submission" date="2022-09" db="EMBL/GenBank/DDBJ databases">
        <title>Aureispira anguillicida sp. nov., isolated from Leptocephalus of Japanese eel Anguilla japonica.</title>
        <authorList>
            <person name="Yuasa K."/>
            <person name="Mekata T."/>
            <person name="Ikunari K."/>
        </authorList>
    </citation>
    <scope>NUCLEOTIDE SEQUENCE</scope>
    <source>
        <strain evidence="2">EL160426</strain>
        <plasmid evidence="2">pAUEa</plasmid>
    </source>
</reference>
<keyword evidence="1" id="KW-0732">Signal</keyword>
<evidence type="ECO:0000256" key="1">
    <source>
        <dbReference type="SAM" id="SignalP"/>
    </source>
</evidence>
<keyword evidence="3" id="KW-1185">Reference proteome</keyword>
<organism evidence="2 3">
    <name type="scientific">Aureispira anguillae</name>
    <dbReference type="NCBI Taxonomy" id="2864201"/>
    <lineage>
        <taxon>Bacteria</taxon>
        <taxon>Pseudomonadati</taxon>
        <taxon>Bacteroidota</taxon>
        <taxon>Saprospiria</taxon>
        <taxon>Saprospirales</taxon>
        <taxon>Saprospiraceae</taxon>
        <taxon>Aureispira</taxon>
    </lineage>
</organism>
<sequence length="370" mass="43462">MMSNYYLFPFFLFLVSSLSAQKASTWSKEQKNVVYNECTSELARSGVSSEQKQEEFCYCFLQKLTNNLTPNDLANLIEPEQKKISENYYKSCSAETGVRFNYSSSSSPYSSNGSWSREQRDYHYKKCKKDLFAKNYKVTLEEQEEFCLCYLDKLTKNHPASEIDNMISPELKKVQSKYFNVCSAETGTSLSTNNVANAVLEIFTGDWDRKKKDYYYNSCENDLKSNGKDYTTGEIEEFCMCYIDRLSSKYSARELDDMISPEFRRVKEEVYNKCTSVTTIGTMTLEDNMVGRWERSTGEVLIFEKGGRLQYIYEENDMEEEWRWRYKPGNILVFVAGGVEIEYKVLYIKHDYIKYKPLKHSSQIYEYYKK</sequence>
<dbReference type="Proteomes" id="UP001060919">
    <property type="component" value="Plasmid pAUEa"/>
</dbReference>
<dbReference type="AlphaFoldDB" id="A0A916DVY4"/>
<dbReference type="KEGG" id="aup:AsAng_0064080"/>
<evidence type="ECO:0000313" key="3">
    <source>
        <dbReference type="Proteomes" id="UP001060919"/>
    </source>
</evidence>
<name>A0A916DVY4_9BACT</name>
<feature type="chain" id="PRO_5037687269" evidence="1">
    <location>
        <begin position="23"/>
        <end position="370"/>
    </location>
</feature>
<protein>
    <submittedName>
        <fullName evidence="2">Uncharacterized protein</fullName>
    </submittedName>
</protein>
<evidence type="ECO:0000313" key="2">
    <source>
        <dbReference type="EMBL" id="BDS15624.1"/>
    </source>
</evidence>
<geneLocation type="plasmid" evidence="2 3">
    <name>pAUEa</name>
</geneLocation>
<accession>A0A916DVY4</accession>
<dbReference type="EMBL" id="AP026868">
    <property type="protein sequence ID" value="BDS15624.1"/>
    <property type="molecule type" value="Genomic_DNA"/>
</dbReference>
<feature type="signal peptide" evidence="1">
    <location>
        <begin position="1"/>
        <end position="22"/>
    </location>
</feature>
<keyword evidence="2" id="KW-0614">Plasmid</keyword>
<gene>
    <name evidence="2" type="ORF">AsAng_0064080</name>
</gene>
<proteinExistence type="predicted"/>
<dbReference type="RefSeq" id="WP_264793613.1">
    <property type="nucleotide sequence ID" value="NZ_AP026868.1"/>
</dbReference>